<feature type="transmembrane region" description="Helical" evidence="5">
    <location>
        <begin position="1345"/>
        <end position="1365"/>
    </location>
</feature>
<dbReference type="InterPro" id="IPR001611">
    <property type="entry name" value="Leu-rich_rpt"/>
</dbReference>
<keyword evidence="3" id="KW-0677">Repeat</keyword>
<dbReference type="InterPro" id="IPR013783">
    <property type="entry name" value="Ig-like_fold"/>
</dbReference>
<dbReference type="InterPro" id="IPR003591">
    <property type="entry name" value="Leu-rich_rpt_typical-subtyp"/>
</dbReference>
<feature type="transmembrane region" description="Helical" evidence="5">
    <location>
        <begin position="1319"/>
        <end position="1339"/>
    </location>
</feature>
<feature type="transmembrane region" description="Helical" evidence="5">
    <location>
        <begin position="1266"/>
        <end position="1291"/>
    </location>
</feature>
<dbReference type="InterPro" id="IPR003961">
    <property type="entry name" value="FN3_dom"/>
</dbReference>
<accession>A0A7S3GCE3</accession>
<evidence type="ECO:0000256" key="5">
    <source>
        <dbReference type="SAM" id="Phobius"/>
    </source>
</evidence>
<evidence type="ECO:0000256" key="2">
    <source>
        <dbReference type="ARBA" id="ARBA00022729"/>
    </source>
</evidence>
<keyword evidence="5" id="KW-0472">Membrane</keyword>
<dbReference type="InterPro" id="IPR036116">
    <property type="entry name" value="FN3_sf"/>
</dbReference>
<feature type="transmembrane region" description="Helical" evidence="5">
    <location>
        <begin position="1212"/>
        <end position="1231"/>
    </location>
</feature>
<dbReference type="SUPFAM" id="SSF52058">
    <property type="entry name" value="L domain-like"/>
    <property type="match status" value="1"/>
</dbReference>
<keyword evidence="5" id="KW-0812">Transmembrane</keyword>
<gene>
    <name evidence="8" type="ORF">PBIL07802_LOCUS24039</name>
</gene>
<evidence type="ECO:0000256" key="4">
    <source>
        <dbReference type="SAM" id="MobiDB-lite"/>
    </source>
</evidence>
<feature type="domain" description="Fibronectin type-III" evidence="7">
    <location>
        <begin position="139"/>
        <end position="241"/>
    </location>
</feature>
<dbReference type="SMART" id="SM00060">
    <property type="entry name" value="FN3"/>
    <property type="match status" value="2"/>
</dbReference>
<keyword evidence="1" id="KW-0433">Leucine-rich repeat</keyword>
<dbReference type="Pfam" id="PF00560">
    <property type="entry name" value="LRR_1"/>
    <property type="match status" value="2"/>
</dbReference>
<keyword evidence="5" id="KW-1133">Transmembrane helix</keyword>
<dbReference type="Gene3D" id="2.60.40.10">
    <property type="entry name" value="Immunoglobulins"/>
    <property type="match status" value="1"/>
</dbReference>
<feature type="chain" id="PRO_5031254924" description="Fibronectin type-III domain-containing protein" evidence="6">
    <location>
        <begin position="23"/>
        <end position="1578"/>
    </location>
</feature>
<dbReference type="InterPro" id="IPR053211">
    <property type="entry name" value="DNA_repair-toleration"/>
</dbReference>
<reference evidence="8" key="1">
    <citation type="submission" date="2021-01" db="EMBL/GenBank/DDBJ databases">
        <authorList>
            <person name="Corre E."/>
            <person name="Pelletier E."/>
            <person name="Niang G."/>
            <person name="Scheremetjew M."/>
            <person name="Finn R."/>
            <person name="Kale V."/>
            <person name="Holt S."/>
            <person name="Cochrane G."/>
            <person name="Meng A."/>
            <person name="Brown T."/>
            <person name="Cohen L."/>
        </authorList>
    </citation>
    <scope>NUCLEOTIDE SEQUENCE</scope>
    <source>
        <strain evidence="8">NIES-2562</strain>
    </source>
</reference>
<organism evidence="8">
    <name type="scientific">Palpitomonas bilix</name>
    <dbReference type="NCBI Taxonomy" id="652834"/>
    <lineage>
        <taxon>Eukaryota</taxon>
        <taxon>Eukaryota incertae sedis</taxon>
    </lineage>
</organism>
<protein>
    <recommendedName>
        <fullName evidence="7">Fibronectin type-III domain-containing protein</fullName>
    </recommendedName>
</protein>
<dbReference type="PANTHER" id="PTHR48060:SF20">
    <property type="entry name" value="LEUCINE-RICH REPEAT-CONTAINING N-TERMINAL PLANT-TYPE DOMAIN-CONTAINING PROTEIN"/>
    <property type="match status" value="1"/>
</dbReference>
<name>A0A7S3GCE3_9EUKA</name>
<feature type="region of interest" description="Disordered" evidence="4">
    <location>
        <begin position="1534"/>
        <end position="1578"/>
    </location>
</feature>
<feature type="signal peptide" evidence="6">
    <location>
        <begin position="1"/>
        <end position="22"/>
    </location>
</feature>
<sequence>MKGSLLLCLSVALWAVLVPTSAQEITLKEAGPVSLTLTLNFPTGTGSAAFNVYYNSMDPGCTQVISNYMSGKTTPPSLFDGVLPLSGAWIPATVPTSTYTITGLQPGTAYGMALVGVNSVYSPVYQSSLEGFTTTDLPAPIAVLADALSATSAEVSWQIPTNISRLYHTNPINITYHVDYYEIDPTPCFSRFSTSVPGTSSSVILSALVPSGAYKFEVYSETNGVTSEKVQGIVTLPTSPNITAVDREPLLEVAAGFDNDILLKGLGTRDGRWGWDDLCKWYGVTCNSFGRVVGLNLSTVAGPYVFNLGGTLSPAIGQLTELVRVSFQGQQIGGELPAELANLTKLEEIELKNNKFSGQIPPILFQSWSNLLIMEFGQNSLGGYIPPDIRMYKMQRFYLYNNEIEGTIPSTITRMRSIERLNVGANRLSGGIPYFTQADFPNMTFFGCSDNGITAPGFPTQFCDIPKLDKLQLSGVVLTGSGPELNFPSCLGHLSNLQSINADEMGVTGDIPATFMSLYNMEVLSLFQNTLTGGVENLCNMSKLEALDLSRNSISGSLPSCFGDMQNLVYFKLNENKFEDEFPYWIKNIKLQMFNIFDNFFYGDLTNAVFYPPGNCSLTHFIVGGNQLSGVVGGFDECSGSLLFLILAENKFRNPFPSLNGSFAGLQKIDISGNEFSGAIPSVLLNAPNLVDFQTARNGYHSNLEVLCQLSFLDTIDISNNSFSGTFPPCFQTSEKLESVNVADNLFSNIDALILNENIQILTASSCNVTGPLPYMSKNSFTSLILSENPINMEISDMFDRLKGDTASSLVSLELSMCGLYGGISPVDFSFLRESVLSEQGNALNTRRVIDRVPVFEKLRSMDLSSNKLNGFLPTINTLEQIDSLDLSNNEFVGEIPEAYSAVRLLKLDNTYIQSSRKQLPSFLTLRPSDVQKNDTFFFTCPGIVNVIESRSSSVDAFYLDYTHCTCNDGRYGLPPNCYACPVGTECTGGNLRVQPGYWAPPEALHNVSLNLPTNFTALICYDDKLGSNPCNPPTDDEQECKLGYGGRLCSLCVNASNSQYFRVGRECRSCVQLGFLSLGDVLPAIYALLVVGLAAYLILKPVSTSASGLVKSFTTFLQIVSYLKTSGITWPSDVNNLLEVEETASLSISAFECLLGTDVYTKRVLITLALPIATLLITFIMYWFGVVIIVLKYKVLEVRRKKRKYWKGKCYFMVLYITSLLYISMCRTVLMSFSCHTPPDQEGEPITYMTWEPSLVCPFYASSSIHWIFAVTLSALFVYILGLPIIYIILLRRSRQKSESIVRTVSTNFLCAAYKDEYYWWDIVVKVKKFIFVALMVLPPPGSAVMPIGVFGVVLFFALLESVVRPFKAELDNKMEVAAMYLTLIIYFLGMLLMVDTIEQSYSQPVNFFIILLNVLSIVIFVVAILYSRMKSFARKSRVARVIYEKMHLVYTKTVSFFEHLNPTRNAKKQESIEDSSEREKKAGTFDREELEPAVVELSEVKVARTPTGGNRGKVTRLSHLVLAEKADASIFDGKEEGVPVPNSRGSLLYEKKDASFNGKSTNSSDGSPPASGGVTN</sequence>
<feature type="transmembrane region" description="Helical" evidence="5">
    <location>
        <begin position="1165"/>
        <end position="1192"/>
    </location>
</feature>
<feature type="compositionally biased region" description="Polar residues" evidence="4">
    <location>
        <begin position="1559"/>
        <end position="1568"/>
    </location>
</feature>
<dbReference type="PANTHER" id="PTHR48060">
    <property type="entry name" value="DNA DAMAGE-REPAIR/TOLERATION PROTEIN DRT100"/>
    <property type="match status" value="1"/>
</dbReference>
<feature type="transmembrane region" description="Helical" evidence="5">
    <location>
        <begin position="1408"/>
        <end position="1429"/>
    </location>
</feature>
<dbReference type="Pfam" id="PF00041">
    <property type="entry name" value="fn3"/>
    <property type="match status" value="1"/>
</dbReference>
<evidence type="ECO:0000256" key="1">
    <source>
        <dbReference type="ARBA" id="ARBA00022614"/>
    </source>
</evidence>
<dbReference type="Gene3D" id="3.80.10.10">
    <property type="entry name" value="Ribonuclease Inhibitor"/>
    <property type="match status" value="4"/>
</dbReference>
<evidence type="ECO:0000256" key="6">
    <source>
        <dbReference type="SAM" id="SignalP"/>
    </source>
</evidence>
<dbReference type="CDD" id="cd00063">
    <property type="entry name" value="FN3"/>
    <property type="match status" value="1"/>
</dbReference>
<dbReference type="SUPFAM" id="SSF49265">
    <property type="entry name" value="Fibronectin type III"/>
    <property type="match status" value="1"/>
</dbReference>
<dbReference type="EMBL" id="HBIB01036913">
    <property type="protein sequence ID" value="CAE0261746.1"/>
    <property type="molecule type" value="Transcribed_RNA"/>
</dbReference>
<evidence type="ECO:0000259" key="7">
    <source>
        <dbReference type="PROSITE" id="PS50853"/>
    </source>
</evidence>
<evidence type="ECO:0000256" key="3">
    <source>
        <dbReference type="ARBA" id="ARBA00022737"/>
    </source>
</evidence>
<dbReference type="SMART" id="SM00369">
    <property type="entry name" value="LRR_TYP"/>
    <property type="match status" value="3"/>
</dbReference>
<dbReference type="SUPFAM" id="SSF52047">
    <property type="entry name" value="RNI-like"/>
    <property type="match status" value="1"/>
</dbReference>
<proteinExistence type="predicted"/>
<dbReference type="PROSITE" id="PS50853">
    <property type="entry name" value="FN3"/>
    <property type="match status" value="1"/>
</dbReference>
<evidence type="ECO:0000313" key="8">
    <source>
        <dbReference type="EMBL" id="CAE0261746.1"/>
    </source>
</evidence>
<feature type="transmembrane region" description="Helical" evidence="5">
    <location>
        <begin position="1377"/>
        <end position="1396"/>
    </location>
</feature>
<dbReference type="InterPro" id="IPR032675">
    <property type="entry name" value="LRR_dom_sf"/>
</dbReference>
<keyword evidence="2 6" id="KW-0732">Signal</keyword>